<evidence type="ECO:0008006" key="5">
    <source>
        <dbReference type="Google" id="ProtNLM"/>
    </source>
</evidence>
<evidence type="ECO:0000256" key="2">
    <source>
        <dbReference type="SAM" id="SignalP"/>
    </source>
</evidence>
<proteinExistence type="predicted"/>
<evidence type="ECO:0000313" key="3">
    <source>
        <dbReference type="EMBL" id="MFD1221322.1"/>
    </source>
</evidence>
<organism evidence="3 4">
    <name type="scientific">Paenibacillus vulneris</name>
    <dbReference type="NCBI Taxonomy" id="1133364"/>
    <lineage>
        <taxon>Bacteria</taxon>
        <taxon>Bacillati</taxon>
        <taxon>Bacillota</taxon>
        <taxon>Bacilli</taxon>
        <taxon>Bacillales</taxon>
        <taxon>Paenibacillaceae</taxon>
        <taxon>Paenibacillus</taxon>
    </lineage>
</organism>
<feature type="signal peptide" evidence="2">
    <location>
        <begin position="1"/>
        <end position="27"/>
    </location>
</feature>
<gene>
    <name evidence="3" type="ORF">ACFQ4B_14445</name>
</gene>
<feature type="compositionally biased region" description="Gly residues" evidence="1">
    <location>
        <begin position="288"/>
        <end position="302"/>
    </location>
</feature>
<evidence type="ECO:0000256" key="1">
    <source>
        <dbReference type="SAM" id="MobiDB-lite"/>
    </source>
</evidence>
<evidence type="ECO:0000313" key="4">
    <source>
        <dbReference type="Proteomes" id="UP001597180"/>
    </source>
</evidence>
<accession>A0ABW3UK15</accession>
<feature type="compositionally biased region" description="Low complexity" evidence="1">
    <location>
        <begin position="303"/>
        <end position="313"/>
    </location>
</feature>
<feature type="chain" id="PRO_5046243606" description="Copper amine oxidase" evidence="2">
    <location>
        <begin position="28"/>
        <end position="603"/>
    </location>
</feature>
<dbReference type="Proteomes" id="UP001597180">
    <property type="component" value="Unassembled WGS sequence"/>
</dbReference>
<dbReference type="RefSeq" id="WP_079909819.1">
    <property type="nucleotide sequence ID" value="NZ_BAABJG010000021.1"/>
</dbReference>
<reference evidence="4" key="1">
    <citation type="journal article" date="2019" name="Int. J. Syst. Evol. Microbiol.">
        <title>The Global Catalogue of Microorganisms (GCM) 10K type strain sequencing project: providing services to taxonomists for standard genome sequencing and annotation.</title>
        <authorList>
            <consortium name="The Broad Institute Genomics Platform"/>
            <consortium name="The Broad Institute Genome Sequencing Center for Infectious Disease"/>
            <person name="Wu L."/>
            <person name="Ma J."/>
        </authorList>
    </citation>
    <scope>NUCLEOTIDE SEQUENCE [LARGE SCALE GENOMIC DNA]</scope>
    <source>
        <strain evidence="4">CCUG 53270</strain>
    </source>
</reference>
<protein>
    <recommendedName>
        <fullName evidence="5">Copper amine oxidase</fullName>
    </recommendedName>
</protein>
<keyword evidence="4" id="KW-1185">Reference proteome</keyword>
<comment type="caution">
    <text evidence="3">The sequence shown here is derived from an EMBL/GenBank/DDBJ whole genome shotgun (WGS) entry which is preliminary data.</text>
</comment>
<dbReference type="EMBL" id="JBHTLU010000015">
    <property type="protein sequence ID" value="MFD1221322.1"/>
    <property type="molecule type" value="Genomic_DNA"/>
</dbReference>
<sequence length="603" mass="64538">MKTNWKTAMAAAVLSLTLVASAIPVMADDAVPSASISTLSYALNDSITASVKRVAVNRTTGGLQIGAVVRLTNNGNGMLRVPDYEIRVKTKEGIEYKLQPSASNMKSIMAKESGELSYMVTVDRPDDIEVTDLSFVEVDEYTYPKTEKVLLSVPVALNVWYGTKGQLTDPYANMAWGQPFQIPGSSSPIRYTPVELTKQNDANGFSYLVTLMAENPGTGNETVSNFRMDGKTPDKLYTGKKVEQEPVTLAPGEKKYVHFAITSDKDINLIGLMLMTTEGFVPAGGQAGQGAGTAGAGSGTGASAGTAAGPVTTSATGSGFDVGRLVIAAPTPEQMNNTANYTMGTPIALDPMNHLVDSKTEVSLVELHLHDNDGQGFKSVVAKFKVSNKGDMTVAFPQFQAQLVGGDGASYAGTRQTTTAAEIMPNLGYVVSYSFMIPASEKGDNLTMKLLDNQTAAPYSSTIANFSAPVQKEADDSVMSLYPFNAKLDNWTIQAYTNPGGNGLGLSYSYNLKLWLTIDRLEDVVVDQNFSKMKFEIVDSAGRILGSQTASLTGENKLVSGEQMIQFSNIKTDQFSYPLTLHIYEAIDTPNGEATRLVKSVTQ</sequence>
<keyword evidence="2" id="KW-0732">Signal</keyword>
<name>A0ABW3UK15_9BACL</name>
<feature type="region of interest" description="Disordered" evidence="1">
    <location>
        <begin position="288"/>
        <end position="313"/>
    </location>
</feature>